<name>A0A328FH19_9BACT</name>
<dbReference type="EMBL" id="QLNI01000001">
    <property type="protein sequence ID" value="RAM03878.1"/>
    <property type="molecule type" value="Genomic_DNA"/>
</dbReference>
<accession>A0A328FH19</accession>
<keyword evidence="1" id="KW-0812">Transmembrane</keyword>
<proteinExistence type="predicted"/>
<comment type="caution">
    <text evidence="2">The sequence shown here is derived from an EMBL/GenBank/DDBJ whole genome shotgun (WGS) entry which is preliminary data.</text>
</comment>
<organism evidence="2 3">
    <name type="scientific">Desulfobacter hydrogenophilus</name>
    <dbReference type="NCBI Taxonomy" id="2291"/>
    <lineage>
        <taxon>Bacteria</taxon>
        <taxon>Pseudomonadati</taxon>
        <taxon>Thermodesulfobacteriota</taxon>
        <taxon>Desulfobacteria</taxon>
        <taxon>Desulfobacterales</taxon>
        <taxon>Desulfobacteraceae</taxon>
        <taxon>Desulfobacter</taxon>
    </lineage>
</organism>
<sequence length="67" mass="7624">MSVASFNFFIGGALGTWLNGMVMKQYATEQIFYPTSYMMLAVSILAAIFIARFEMRKRQQTCSVLKN</sequence>
<gene>
    <name evidence="2" type="ORF">DO021_00160</name>
</gene>
<evidence type="ECO:0000256" key="1">
    <source>
        <dbReference type="SAM" id="Phobius"/>
    </source>
</evidence>
<keyword evidence="1" id="KW-1133">Transmembrane helix</keyword>
<feature type="transmembrane region" description="Helical" evidence="1">
    <location>
        <begin position="31"/>
        <end position="51"/>
    </location>
</feature>
<reference evidence="2 3" key="1">
    <citation type="submission" date="2018-06" db="EMBL/GenBank/DDBJ databases">
        <title>Complete Genome Sequence of Desulfobacter hydrogenophilus (DSM3380).</title>
        <authorList>
            <person name="Marietou A."/>
            <person name="Schreiber L."/>
            <person name="Marshall I."/>
            <person name="Jorgensen B."/>
        </authorList>
    </citation>
    <scope>NUCLEOTIDE SEQUENCE [LARGE SCALE GENOMIC DNA]</scope>
    <source>
        <strain evidence="2 3">DSM 3380</strain>
    </source>
</reference>
<evidence type="ECO:0000313" key="3">
    <source>
        <dbReference type="Proteomes" id="UP000248798"/>
    </source>
</evidence>
<dbReference type="Proteomes" id="UP000248798">
    <property type="component" value="Unassembled WGS sequence"/>
</dbReference>
<dbReference type="AlphaFoldDB" id="A0A328FH19"/>
<protein>
    <submittedName>
        <fullName evidence="2">Uncharacterized protein</fullName>
    </submittedName>
</protein>
<keyword evidence="1" id="KW-0472">Membrane</keyword>
<evidence type="ECO:0000313" key="2">
    <source>
        <dbReference type="EMBL" id="RAM03878.1"/>
    </source>
</evidence>